<sequence>MMKKVFSKKCLKKIRDSLSKKMEPIDNQDADVSILLSVRHRANNEMEKAVEALNGVKDKKLRRLFQQIPNTNSRIQTQQGVKPDRPDFKVVIGKKEMAFGEVTDPSQRNDRKKNGWDLYRLSRFGTAVLNQGTEVMPLVQVLAGSGTIYRHFVKGRGIVVLAEVGVFSVPTTTIHMGAAGISSNFVLVPNLAQLKNIDFPRNAFGFQQQADDKVKEEVLNQSLSDIRRVYEASGTPSNLKGILRIHIELPDVRKGMPATHTRRNPVTGVEDVMVYINLSNMDDFFFEGISENKDDMF</sequence>
<organism evidence="1 2">
    <name type="scientific">Linnemannia hyalina</name>
    <dbReference type="NCBI Taxonomy" id="64524"/>
    <lineage>
        <taxon>Eukaryota</taxon>
        <taxon>Fungi</taxon>
        <taxon>Fungi incertae sedis</taxon>
        <taxon>Mucoromycota</taxon>
        <taxon>Mortierellomycotina</taxon>
        <taxon>Mortierellomycetes</taxon>
        <taxon>Mortierellales</taxon>
        <taxon>Mortierellaceae</taxon>
        <taxon>Linnemannia</taxon>
    </lineage>
</organism>
<dbReference type="AlphaFoldDB" id="A0A9P7XL93"/>
<reference evidence="1" key="1">
    <citation type="submission" date="2021-06" db="EMBL/GenBank/DDBJ databases">
        <title>Genome Sequence of Mortierella hyaline Strain SCG-10, a Cold-Adapted, Nitrate-Reducing Fungus Isolated from Soil in Minnesota, USA.</title>
        <authorList>
            <person name="Aldossari N."/>
        </authorList>
    </citation>
    <scope>NUCLEOTIDE SEQUENCE</scope>
    <source>
        <strain evidence="1">SCG-10</strain>
    </source>
</reference>
<name>A0A9P7XL93_9FUNG</name>
<dbReference type="EMBL" id="JAHRHY010000018">
    <property type="protein sequence ID" value="KAG9062632.1"/>
    <property type="molecule type" value="Genomic_DNA"/>
</dbReference>
<evidence type="ECO:0000313" key="2">
    <source>
        <dbReference type="Proteomes" id="UP000707451"/>
    </source>
</evidence>
<dbReference type="OrthoDB" id="2448606at2759"/>
<gene>
    <name evidence="1" type="ORF">KI688_004936</name>
</gene>
<evidence type="ECO:0000313" key="1">
    <source>
        <dbReference type="EMBL" id="KAG9062632.1"/>
    </source>
</evidence>
<accession>A0A9P7XL93</accession>
<proteinExistence type="predicted"/>
<protein>
    <submittedName>
        <fullName evidence="1">Uncharacterized protein</fullName>
    </submittedName>
</protein>
<keyword evidence="2" id="KW-1185">Reference proteome</keyword>
<dbReference type="Proteomes" id="UP000707451">
    <property type="component" value="Unassembled WGS sequence"/>
</dbReference>
<comment type="caution">
    <text evidence="1">The sequence shown here is derived from an EMBL/GenBank/DDBJ whole genome shotgun (WGS) entry which is preliminary data.</text>
</comment>